<sequence>MATKVIMLAILFLSLMINDYSKLKKKKRKIIIIYLAIVAITIYLSADFIFILNMYDLTDLLHDILFQPANQIVDWMVIE</sequence>
<keyword evidence="1" id="KW-0472">Membrane</keyword>
<keyword evidence="1" id="KW-0812">Transmembrane</keyword>
<dbReference type="STRING" id="1236971.JCM9152_3098"/>
<proteinExistence type="predicted"/>
<gene>
    <name evidence="2" type="ORF">JCM9152_3098</name>
</gene>
<comment type="caution">
    <text evidence="2">The sequence shown here is derived from an EMBL/GenBank/DDBJ whole genome shotgun (WGS) entry which is preliminary data.</text>
</comment>
<dbReference type="EMBL" id="BAUU01000021">
    <property type="protein sequence ID" value="GAE31620.1"/>
    <property type="molecule type" value="Genomic_DNA"/>
</dbReference>
<organism evidence="2 3">
    <name type="scientific">Halalkalibacter hemicellulosilyticusJCM 9152</name>
    <dbReference type="NCBI Taxonomy" id="1236971"/>
    <lineage>
        <taxon>Bacteria</taxon>
        <taxon>Bacillati</taxon>
        <taxon>Bacillota</taxon>
        <taxon>Bacilli</taxon>
        <taxon>Bacillales</taxon>
        <taxon>Bacillaceae</taxon>
        <taxon>Halalkalibacter</taxon>
    </lineage>
</organism>
<evidence type="ECO:0000256" key="1">
    <source>
        <dbReference type="SAM" id="Phobius"/>
    </source>
</evidence>
<dbReference type="RefSeq" id="WP_035345544.1">
    <property type="nucleotide sequence ID" value="NZ_BAUU01000021.1"/>
</dbReference>
<dbReference type="Proteomes" id="UP000018895">
    <property type="component" value="Unassembled WGS sequence"/>
</dbReference>
<feature type="transmembrane region" description="Helical" evidence="1">
    <location>
        <begin position="30"/>
        <end position="52"/>
    </location>
</feature>
<evidence type="ECO:0000313" key="2">
    <source>
        <dbReference type="EMBL" id="GAE31620.1"/>
    </source>
</evidence>
<evidence type="ECO:0000313" key="3">
    <source>
        <dbReference type="Proteomes" id="UP000018895"/>
    </source>
</evidence>
<keyword evidence="3" id="KW-1185">Reference proteome</keyword>
<dbReference type="AlphaFoldDB" id="W4QHN0"/>
<protein>
    <submittedName>
        <fullName evidence="2">Uncharacterized protein</fullName>
    </submittedName>
</protein>
<accession>W4QHN0</accession>
<reference evidence="2" key="1">
    <citation type="journal article" date="2014" name="Genome Announc.">
        <title>Draft Genome Sequences of Three Alkaliphilic Bacillus Strains, Bacillus wakoensis JCM 9140T, Bacillus akibai JCM 9157T, and Bacillus hemicellulosilyticus JCM 9152T.</title>
        <authorList>
            <person name="Yuki M."/>
            <person name="Oshima K."/>
            <person name="Suda W."/>
            <person name="Oshida Y."/>
            <person name="Kitamura K."/>
            <person name="Iida T."/>
            <person name="Hattori M."/>
            <person name="Ohkuma M."/>
        </authorList>
    </citation>
    <scope>NUCLEOTIDE SEQUENCE [LARGE SCALE GENOMIC DNA]</scope>
    <source>
        <strain evidence="2">JCM 9152</strain>
    </source>
</reference>
<name>W4QHN0_9BACI</name>
<keyword evidence="1" id="KW-1133">Transmembrane helix</keyword>